<dbReference type="STRING" id="54914.AV540_18040"/>
<evidence type="ECO:0000313" key="3">
    <source>
        <dbReference type="Proteomes" id="UP000316882"/>
    </source>
</evidence>
<gene>
    <name evidence="2" type="ORF">BPA01_28310</name>
</gene>
<name>A0A4Y3PSD0_BREPA</name>
<keyword evidence="3" id="KW-1185">Reference proteome</keyword>
<dbReference type="EMBL" id="BJMH01000012">
    <property type="protein sequence ID" value="GEB33251.1"/>
    <property type="molecule type" value="Genomic_DNA"/>
</dbReference>
<dbReference type="RefSeq" id="WP_063229564.1">
    <property type="nucleotide sequence ID" value="NZ_BJMH01000012.1"/>
</dbReference>
<evidence type="ECO:0000313" key="2">
    <source>
        <dbReference type="EMBL" id="GEB33251.1"/>
    </source>
</evidence>
<proteinExistence type="predicted"/>
<evidence type="ECO:0000256" key="1">
    <source>
        <dbReference type="SAM" id="MobiDB-lite"/>
    </source>
</evidence>
<sequence length="124" mass="13714">MSGDFVADLLGKLSKRTGREWTLNDIMKLAQKFPKGGGNIDELMEELSDMGLDVPEETKERVKDRMKNGKSISMEELGSMVPKAKEVKAKSSKPKKPSRAAGKSKHLSLAERVKKLSGGNKKKR</sequence>
<feature type="compositionally biased region" description="Basic residues" evidence="1">
    <location>
        <begin position="90"/>
        <end position="106"/>
    </location>
</feature>
<dbReference type="GeneID" id="87609764"/>
<dbReference type="Proteomes" id="UP000316882">
    <property type="component" value="Unassembled WGS sequence"/>
</dbReference>
<accession>A0A4Y3PSD0</accession>
<organism evidence="2 3">
    <name type="scientific">Brevibacillus parabrevis</name>
    <dbReference type="NCBI Taxonomy" id="54914"/>
    <lineage>
        <taxon>Bacteria</taxon>
        <taxon>Bacillati</taxon>
        <taxon>Bacillota</taxon>
        <taxon>Bacilli</taxon>
        <taxon>Bacillales</taxon>
        <taxon>Paenibacillaceae</taxon>
        <taxon>Brevibacillus</taxon>
    </lineage>
</organism>
<reference evidence="2 3" key="1">
    <citation type="submission" date="2019-06" db="EMBL/GenBank/DDBJ databases">
        <title>Whole genome shotgun sequence of Brevibacillus parabrevis NBRC 12334.</title>
        <authorList>
            <person name="Hosoyama A."/>
            <person name="Uohara A."/>
            <person name="Ohji S."/>
            <person name="Ichikawa N."/>
        </authorList>
    </citation>
    <scope>NUCLEOTIDE SEQUENCE [LARGE SCALE GENOMIC DNA]</scope>
    <source>
        <strain evidence="2 3">NBRC 12334</strain>
    </source>
</reference>
<dbReference type="OrthoDB" id="2476002at2"/>
<feature type="region of interest" description="Disordered" evidence="1">
    <location>
        <begin position="73"/>
        <end position="124"/>
    </location>
</feature>
<protein>
    <submittedName>
        <fullName evidence="2">Uncharacterized protein</fullName>
    </submittedName>
</protein>
<comment type="caution">
    <text evidence="2">The sequence shown here is derived from an EMBL/GenBank/DDBJ whole genome shotgun (WGS) entry which is preliminary data.</text>
</comment>
<dbReference type="AlphaFoldDB" id="A0A4Y3PSD0"/>